<dbReference type="RefSeq" id="WP_131480004.1">
    <property type="nucleotide sequence ID" value="NZ_SJDL01000006.1"/>
</dbReference>
<keyword evidence="3" id="KW-1185">Reference proteome</keyword>
<protein>
    <recommendedName>
        <fullName evidence="4">DUF3592 domain-containing protein</fullName>
    </recommendedName>
</protein>
<sequence length="137" mass="16003">MDIDWPLIIAGYGAFLSTLLAIPSLREAWGNRFQIDVSHVFRGDPGMGNEVHIRNLSGKPIILEYFELSCIEGFWPKRKIRYFEAPEDEVLNLRIEPAGHEVLNFRERYHFPWGRGKRVYIKLYFVGKKPVVKRLGK</sequence>
<keyword evidence="1" id="KW-1133">Transmembrane helix</keyword>
<evidence type="ECO:0000256" key="1">
    <source>
        <dbReference type="SAM" id="Phobius"/>
    </source>
</evidence>
<accession>A0ABY1ZRC5</accession>
<dbReference type="Proteomes" id="UP000313645">
    <property type="component" value="Unassembled WGS sequence"/>
</dbReference>
<keyword evidence="1" id="KW-0472">Membrane</keyword>
<proteinExistence type="predicted"/>
<feature type="transmembrane region" description="Helical" evidence="1">
    <location>
        <begin position="6"/>
        <end position="25"/>
    </location>
</feature>
<organism evidence="2 3">
    <name type="scientific">Marinobacter halodurans</name>
    <dbReference type="NCBI Taxonomy" id="2528979"/>
    <lineage>
        <taxon>Bacteria</taxon>
        <taxon>Pseudomonadati</taxon>
        <taxon>Pseudomonadota</taxon>
        <taxon>Gammaproteobacteria</taxon>
        <taxon>Pseudomonadales</taxon>
        <taxon>Marinobacteraceae</taxon>
        <taxon>Marinobacter</taxon>
    </lineage>
</organism>
<comment type="caution">
    <text evidence="2">The sequence shown here is derived from an EMBL/GenBank/DDBJ whole genome shotgun (WGS) entry which is preliminary data.</text>
</comment>
<evidence type="ECO:0000313" key="3">
    <source>
        <dbReference type="Proteomes" id="UP000313645"/>
    </source>
</evidence>
<keyword evidence="1" id="KW-0812">Transmembrane</keyword>
<dbReference type="EMBL" id="SJDL01000006">
    <property type="protein sequence ID" value="TBW57982.1"/>
    <property type="molecule type" value="Genomic_DNA"/>
</dbReference>
<evidence type="ECO:0008006" key="4">
    <source>
        <dbReference type="Google" id="ProtNLM"/>
    </source>
</evidence>
<gene>
    <name evidence="2" type="ORF">EZI54_05905</name>
</gene>
<name>A0ABY1ZRC5_9GAMM</name>
<reference evidence="2 3" key="1">
    <citation type="submission" date="2019-02" db="EMBL/GenBank/DDBJ databases">
        <title>Marinobacter halodurans sp. nov., a marine bacterium isolated from sea tidal flat.</title>
        <authorList>
            <person name="Yoo Y."/>
            <person name="Lee D.W."/>
            <person name="Kim B.S."/>
            <person name="Kim J.-J."/>
        </authorList>
    </citation>
    <scope>NUCLEOTIDE SEQUENCE [LARGE SCALE GENOMIC DNA]</scope>
    <source>
        <strain evidence="2 3">YJ-S3-2</strain>
    </source>
</reference>
<evidence type="ECO:0000313" key="2">
    <source>
        <dbReference type="EMBL" id="TBW57982.1"/>
    </source>
</evidence>